<dbReference type="Pfam" id="PF11368">
    <property type="entry name" value="DUF3169"/>
    <property type="match status" value="1"/>
</dbReference>
<keyword evidence="1" id="KW-1133">Transmembrane helix</keyword>
<dbReference type="AlphaFoldDB" id="A0A174I989"/>
<evidence type="ECO:0000313" key="2">
    <source>
        <dbReference type="EMBL" id="CUO83694.1"/>
    </source>
</evidence>
<gene>
    <name evidence="2" type="ORF">ERS852498_00618</name>
</gene>
<feature type="transmembrane region" description="Helical" evidence="1">
    <location>
        <begin position="51"/>
        <end position="74"/>
    </location>
</feature>
<keyword evidence="1" id="KW-0472">Membrane</keyword>
<reference evidence="2 3" key="1">
    <citation type="submission" date="2015-09" db="EMBL/GenBank/DDBJ databases">
        <authorList>
            <consortium name="Pathogen Informatics"/>
        </authorList>
    </citation>
    <scope>NUCLEOTIDE SEQUENCE [LARGE SCALE GENOMIC DNA]</scope>
    <source>
        <strain evidence="2 3">2789STDY5834885</strain>
    </source>
</reference>
<dbReference type="Proteomes" id="UP000095709">
    <property type="component" value="Unassembled WGS sequence"/>
</dbReference>
<sequence>MKEKQGNKPNSYGKLMKRMLIYMGIGGVCGFFVGIFMMFGVKNGMSDLSDLVRPLALPIIAVIFVVSIVLMEFYSRKLKDTMKHLEEAEDEQYEVLSYEEEKYGAMLMSCNVISQVCDIIVLTFTFSRSWLEEASGKELAGFLATCALFCINFFLYGYYQMRYVKMVQAAHPEKRGDMNSKNFQKDWMASCDEAEKEMVYQSAYKAYMALGKMIQILLCATMILHLVFHTGILAVIVVGVIYLTMTLTYHRSCVSLQKAKLNL</sequence>
<proteinExistence type="predicted"/>
<evidence type="ECO:0000256" key="1">
    <source>
        <dbReference type="SAM" id="Phobius"/>
    </source>
</evidence>
<evidence type="ECO:0000313" key="3">
    <source>
        <dbReference type="Proteomes" id="UP000095709"/>
    </source>
</evidence>
<dbReference type="EMBL" id="CZAL01000002">
    <property type="protein sequence ID" value="CUO83694.1"/>
    <property type="molecule type" value="Genomic_DNA"/>
</dbReference>
<keyword evidence="1" id="KW-0812">Transmembrane</keyword>
<organism evidence="2 3">
    <name type="scientific">Fusicatenibacter saccharivorans</name>
    <dbReference type="NCBI Taxonomy" id="1150298"/>
    <lineage>
        <taxon>Bacteria</taxon>
        <taxon>Bacillati</taxon>
        <taxon>Bacillota</taxon>
        <taxon>Clostridia</taxon>
        <taxon>Lachnospirales</taxon>
        <taxon>Lachnospiraceae</taxon>
        <taxon>Fusicatenibacter</taxon>
    </lineage>
</organism>
<name>A0A174I989_9FIRM</name>
<feature type="transmembrane region" description="Helical" evidence="1">
    <location>
        <begin position="139"/>
        <end position="159"/>
    </location>
</feature>
<dbReference type="RefSeq" id="WP_055265452.1">
    <property type="nucleotide sequence ID" value="NZ_CZAL01000002.1"/>
</dbReference>
<feature type="transmembrane region" description="Helical" evidence="1">
    <location>
        <begin position="20"/>
        <end position="39"/>
    </location>
</feature>
<feature type="transmembrane region" description="Helical" evidence="1">
    <location>
        <begin position="232"/>
        <end position="250"/>
    </location>
</feature>
<feature type="transmembrane region" description="Helical" evidence="1">
    <location>
        <begin position="206"/>
        <end position="226"/>
    </location>
</feature>
<feature type="transmembrane region" description="Helical" evidence="1">
    <location>
        <begin position="105"/>
        <end position="127"/>
    </location>
</feature>
<accession>A0A174I989</accession>
<dbReference type="InterPro" id="IPR021509">
    <property type="entry name" value="DUF3169"/>
</dbReference>
<protein>
    <submittedName>
        <fullName evidence="2">Protein of uncharacterized function (DUF3169)</fullName>
    </submittedName>
</protein>